<organism evidence="1 2">
    <name type="scientific">Phytophthora kernoviae</name>
    <dbReference type="NCBI Taxonomy" id="325452"/>
    <lineage>
        <taxon>Eukaryota</taxon>
        <taxon>Sar</taxon>
        <taxon>Stramenopiles</taxon>
        <taxon>Oomycota</taxon>
        <taxon>Peronosporomycetes</taxon>
        <taxon>Peronosporales</taxon>
        <taxon>Peronosporaceae</taxon>
        <taxon>Phytophthora</taxon>
    </lineage>
</organism>
<dbReference type="AlphaFoldDB" id="A0A3R7GPY6"/>
<dbReference type="PANTHER" id="PTHR46586:SF3">
    <property type="entry name" value="ANKYRIN REPEAT-CONTAINING PROTEIN"/>
    <property type="match status" value="1"/>
</dbReference>
<dbReference type="EMBL" id="MBAD02000389">
    <property type="protein sequence ID" value="RLN68683.1"/>
    <property type="molecule type" value="Genomic_DNA"/>
</dbReference>
<dbReference type="InterPro" id="IPR002110">
    <property type="entry name" value="Ankyrin_rpt"/>
</dbReference>
<dbReference type="Proteomes" id="UP000284657">
    <property type="component" value="Unassembled WGS sequence"/>
</dbReference>
<dbReference type="PANTHER" id="PTHR46586">
    <property type="entry name" value="ANKYRIN REPEAT-CONTAINING PROTEIN"/>
    <property type="match status" value="1"/>
</dbReference>
<reference evidence="1 2" key="1">
    <citation type="submission" date="2018-07" db="EMBL/GenBank/DDBJ databases">
        <title>Genome sequencing of oomycete isolates from Chile give support for New Zealand origin for Phytophthora kernoviae and make available the first Nothophytophthora sp. genome.</title>
        <authorList>
            <person name="Studholme D.J."/>
            <person name="Sanfuentes E."/>
            <person name="Panda P."/>
            <person name="Hill R."/>
            <person name="Sambles C."/>
            <person name="Grant M."/>
            <person name="Williams N.M."/>
            <person name="Mcdougal R.L."/>
        </authorList>
    </citation>
    <scope>NUCLEOTIDE SEQUENCE [LARGE SCALE GENOMIC DNA]</scope>
    <source>
        <strain evidence="1">Chile7</strain>
    </source>
</reference>
<accession>A0A3R7GPY6</accession>
<dbReference type="Gene3D" id="1.25.40.20">
    <property type="entry name" value="Ankyrin repeat-containing domain"/>
    <property type="match status" value="1"/>
</dbReference>
<comment type="caution">
    <text evidence="1">The sequence shown here is derived from an EMBL/GenBank/DDBJ whole genome shotgun (WGS) entry which is preliminary data.</text>
</comment>
<evidence type="ECO:0000313" key="2">
    <source>
        <dbReference type="Proteomes" id="UP000284657"/>
    </source>
</evidence>
<name>A0A3R7GPY6_9STRA</name>
<dbReference type="InterPro" id="IPR052050">
    <property type="entry name" value="SecEffector_AnkRepeat"/>
</dbReference>
<dbReference type="Pfam" id="PF13637">
    <property type="entry name" value="Ank_4"/>
    <property type="match status" value="1"/>
</dbReference>
<sequence length="239" mass="25996">MDGAAARGRLDILQWLYINRTEGCSSAAFTGAVTGGHLEVLKWLYNLYPELRHPAKEIVMAAVSGQMVVLEFLRTRLRSSEIELALEVAAAYGHVDVVESLVPGSFITSRAFAAAAAHGREGVVKLLLKNGCSDNLVYINPALKQAAKAGHTDTIRLLIGMCDADAIGEALTAVAVDNRINGTYWRKQPGVVSVKQLKFCYIFALLRMAVERVQSRKRIVEHILVVRPIPVSTVIVSTG</sequence>
<protein>
    <submittedName>
        <fullName evidence="1">Uncharacterized protein</fullName>
    </submittedName>
</protein>
<proteinExistence type="predicted"/>
<dbReference type="SUPFAM" id="SSF48403">
    <property type="entry name" value="Ankyrin repeat"/>
    <property type="match status" value="1"/>
</dbReference>
<gene>
    <name evidence="1" type="ORF">BBJ29_005600</name>
</gene>
<evidence type="ECO:0000313" key="1">
    <source>
        <dbReference type="EMBL" id="RLN68683.1"/>
    </source>
</evidence>
<dbReference type="InterPro" id="IPR036770">
    <property type="entry name" value="Ankyrin_rpt-contain_sf"/>
</dbReference>